<keyword evidence="7 10" id="KW-0472">Membrane</keyword>
<dbReference type="InterPro" id="IPR012910">
    <property type="entry name" value="Plug_dom"/>
</dbReference>
<comment type="similarity">
    <text evidence="2 10 11">Belongs to the TonB-dependent receptor family.</text>
</comment>
<comment type="subcellular location">
    <subcellularLocation>
        <location evidence="1 10">Cell outer membrane</location>
        <topology evidence="1 10">Multi-pass membrane protein</topology>
    </subcellularLocation>
</comment>
<dbReference type="InterPro" id="IPR036942">
    <property type="entry name" value="Beta-barrel_TonB_sf"/>
</dbReference>
<feature type="domain" description="TonB-dependent receptor-like beta-barrel" evidence="13">
    <location>
        <begin position="212"/>
        <end position="631"/>
    </location>
</feature>
<evidence type="ECO:0000256" key="5">
    <source>
        <dbReference type="ARBA" id="ARBA00022692"/>
    </source>
</evidence>
<dbReference type="Pfam" id="PF00593">
    <property type="entry name" value="TonB_dep_Rec_b-barrel"/>
    <property type="match status" value="1"/>
</dbReference>
<keyword evidence="3 10" id="KW-0813">Transport</keyword>
<name>A0A557QG62_9RHOO</name>
<dbReference type="Gene3D" id="2.170.130.10">
    <property type="entry name" value="TonB-dependent receptor, plug domain"/>
    <property type="match status" value="1"/>
</dbReference>
<comment type="caution">
    <text evidence="15">The sequence shown here is derived from an EMBL/GenBank/DDBJ whole genome shotgun (WGS) entry which is preliminary data.</text>
</comment>
<keyword evidence="8 15" id="KW-0675">Receptor</keyword>
<evidence type="ECO:0000256" key="9">
    <source>
        <dbReference type="ARBA" id="ARBA00023237"/>
    </source>
</evidence>
<dbReference type="PROSITE" id="PS52016">
    <property type="entry name" value="TONB_DEPENDENT_REC_3"/>
    <property type="match status" value="1"/>
</dbReference>
<evidence type="ECO:0000256" key="10">
    <source>
        <dbReference type="PROSITE-ProRule" id="PRU01360"/>
    </source>
</evidence>
<gene>
    <name evidence="15" type="ORF">FHP91_18550</name>
</gene>
<keyword evidence="9 10" id="KW-0998">Cell outer membrane</keyword>
<evidence type="ECO:0000256" key="4">
    <source>
        <dbReference type="ARBA" id="ARBA00022452"/>
    </source>
</evidence>
<dbReference type="GO" id="GO:0015344">
    <property type="term" value="F:siderophore uptake transmembrane transporter activity"/>
    <property type="evidence" value="ECO:0007669"/>
    <property type="project" value="TreeGrafter"/>
</dbReference>
<organism evidence="15 16">
    <name type="scientific">Denitromonas halophila</name>
    <dbReference type="NCBI Taxonomy" id="1629404"/>
    <lineage>
        <taxon>Bacteria</taxon>
        <taxon>Pseudomonadati</taxon>
        <taxon>Pseudomonadota</taxon>
        <taxon>Betaproteobacteria</taxon>
        <taxon>Rhodocyclales</taxon>
        <taxon>Zoogloeaceae</taxon>
        <taxon>Denitromonas</taxon>
    </lineage>
</organism>
<keyword evidence="16" id="KW-1185">Reference proteome</keyword>
<dbReference type="SUPFAM" id="SSF56935">
    <property type="entry name" value="Porins"/>
    <property type="match status" value="1"/>
</dbReference>
<keyword evidence="12" id="KW-0732">Signal</keyword>
<protein>
    <submittedName>
        <fullName evidence="15">TonB-dependent receptor</fullName>
    </submittedName>
</protein>
<evidence type="ECO:0000256" key="2">
    <source>
        <dbReference type="ARBA" id="ARBA00009810"/>
    </source>
</evidence>
<dbReference type="Gene3D" id="2.40.170.20">
    <property type="entry name" value="TonB-dependent receptor, beta-barrel domain"/>
    <property type="match status" value="1"/>
</dbReference>
<sequence>MQLNSRKIVSALIVVCLSGGAAADDGLMDLSLEELADIQVLSVSRKAQRLGDTAAAVTVLARDDIRRSGARSVPEALRLVPGVQVAQFGAGRWAVSVRGFNSRFASKLLVQVDGRSVYSPMFSGVFWNGLNLMMEDIERIEVVRGPGASLWGANAVNGVINIVTRNAASTTGSMVRASVDDRGNPEVAVRQGLTLTGGAALRVYAHSENRAPFETRGGASSQDEQTGWRTGFRLDSDVGEPDHWMISGEAYRQRSPEILTLGGAGTYYTPFDFEGAHILAQRDWMTAAGQTSLRAYVDYADVVQGGLGDATVHTADLDFQHRLPVTGAHEWIWGLGLRHQSISVKSRVPVIEFDKDEVEQQTFSAFVQDEIVLLPRLLRLTLGARFEARNMGTPEFQPTVRLLWSPSDRDTVWTHWSRAARTPSYGERYAGLVAGAQAFGPFPVVTLISLPEEDLRSESVNAFELGYRRQLDRGSVEAVLFRQRYSHLVGNSFGGLRMPGLFPPTPDVLLTRHNRASAVTEGAEFGGEMAVNQDLRLGLAYTLMRQNYDTTGDAILDGGNATIANRNANHWLSLQARIDLSSRQELDLQVRHVGALKGQPAPGVDAYTVMDARYGYRFSRRAELTLSVTNLFDKRYTAYSSDYFPSAYAYDRRRLLLTGRWTF</sequence>
<keyword evidence="4 10" id="KW-1134">Transmembrane beta strand</keyword>
<evidence type="ECO:0000313" key="15">
    <source>
        <dbReference type="EMBL" id="TVO51901.1"/>
    </source>
</evidence>
<feature type="chain" id="PRO_5022086627" evidence="12">
    <location>
        <begin position="24"/>
        <end position="663"/>
    </location>
</feature>
<reference evidence="15 16" key="1">
    <citation type="submission" date="2019-07" db="EMBL/GenBank/DDBJ databases">
        <title>The pathways for chlorine oxyanion respiration interact through the shared metabolite chlorate.</title>
        <authorList>
            <person name="Barnum T.P."/>
            <person name="Cheng Y."/>
            <person name="Hill K.A."/>
            <person name="Lucas L.N."/>
            <person name="Carlson H.K."/>
            <person name="Coates J.D."/>
        </authorList>
    </citation>
    <scope>NUCLEOTIDE SEQUENCE [LARGE SCALE GENOMIC DNA]</scope>
    <source>
        <strain evidence="15 16">SFB-3</strain>
    </source>
</reference>
<dbReference type="Pfam" id="PF07715">
    <property type="entry name" value="Plug"/>
    <property type="match status" value="1"/>
</dbReference>
<proteinExistence type="inferred from homology"/>
<evidence type="ECO:0000256" key="11">
    <source>
        <dbReference type="RuleBase" id="RU003357"/>
    </source>
</evidence>
<evidence type="ECO:0000259" key="13">
    <source>
        <dbReference type="Pfam" id="PF00593"/>
    </source>
</evidence>
<dbReference type="EMBL" id="VMNK01000018">
    <property type="protein sequence ID" value="TVO51901.1"/>
    <property type="molecule type" value="Genomic_DNA"/>
</dbReference>
<dbReference type="Proteomes" id="UP000319502">
    <property type="component" value="Unassembled WGS sequence"/>
</dbReference>
<evidence type="ECO:0000256" key="8">
    <source>
        <dbReference type="ARBA" id="ARBA00023170"/>
    </source>
</evidence>
<dbReference type="PANTHER" id="PTHR30069">
    <property type="entry name" value="TONB-DEPENDENT OUTER MEMBRANE RECEPTOR"/>
    <property type="match status" value="1"/>
</dbReference>
<feature type="signal peptide" evidence="12">
    <location>
        <begin position="1"/>
        <end position="23"/>
    </location>
</feature>
<dbReference type="InterPro" id="IPR000531">
    <property type="entry name" value="Beta-barrel_TonB"/>
</dbReference>
<dbReference type="OrthoDB" id="183532at2"/>
<evidence type="ECO:0000256" key="6">
    <source>
        <dbReference type="ARBA" id="ARBA00023077"/>
    </source>
</evidence>
<dbReference type="AlphaFoldDB" id="A0A557QG62"/>
<keyword evidence="5 10" id="KW-0812">Transmembrane</keyword>
<evidence type="ECO:0000313" key="16">
    <source>
        <dbReference type="Proteomes" id="UP000319502"/>
    </source>
</evidence>
<accession>A0A557QG62</accession>
<dbReference type="InterPro" id="IPR039426">
    <property type="entry name" value="TonB-dep_rcpt-like"/>
</dbReference>
<feature type="domain" description="TonB-dependent receptor plug" evidence="14">
    <location>
        <begin position="51"/>
        <end position="159"/>
    </location>
</feature>
<evidence type="ECO:0000256" key="1">
    <source>
        <dbReference type="ARBA" id="ARBA00004571"/>
    </source>
</evidence>
<evidence type="ECO:0000256" key="12">
    <source>
        <dbReference type="SAM" id="SignalP"/>
    </source>
</evidence>
<dbReference type="InterPro" id="IPR037066">
    <property type="entry name" value="Plug_dom_sf"/>
</dbReference>
<dbReference type="PANTHER" id="PTHR30069:SF27">
    <property type="entry name" value="BLL4766 PROTEIN"/>
    <property type="match status" value="1"/>
</dbReference>
<evidence type="ECO:0000259" key="14">
    <source>
        <dbReference type="Pfam" id="PF07715"/>
    </source>
</evidence>
<evidence type="ECO:0000256" key="3">
    <source>
        <dbReference type="ARBA" id="ARBA00022448"/>
    </source>
</evidence>
<keyword evidence="6 11" id="KW-0798">TonB box</keyword>
<dbReference type="GO" id="GO:0009279">
    <property type="term" value="C:cell outer membrane"/>
    <property type="evidence" value="ECO:0007669"/>
    <property type="project" value="UniProtKB-SubCell"/>
</dbReference>
<evidence type="ECO:0000256" key="7">
    <source>
        <dbReference type="ARBA" id="ARBA00023136"/>
    </source>
</evidence>
<dbReference type="GO" id="GO:0044718">
    <property type="term" value="P:siderophore transmembrane transport"/>
    <property type="evidence" value="ECO:0007669"/>
    <property type="project" value="TreeGrafter"/>
</dbReference>